<dbReference type="InterPro" id="IPR006091">
    <property type="entry name" value="Acyl-CoA_Oxase/DH_mid-dom"/>
</dbReference>
<dbReference type="Gene3D" id="1.20.140.10">
    <property type="entry name" value="Butyryl-CoA Dehydrogenase, subunit A, domain 3"/>
    <property type="match status" value="1"/>
</dbReference>
<gene>
    <name evidence="9" type="ORF">Bxe_C0513</name>
</gene>
<dbReference type="Pfam" id="PF02770">
    <property type="entry name" value="Acyl-CoA_dh_M"/>
    <property type="match status" value="1"/>
</dbReference>
<dbReference type="Pfam" id="PF00441">
    <property type="entry name" value="Acyl-CoA_dh_1"/>
    <property type="match status" value="1"/>
</dbReference>
<dbReference type="EC" id="1.3.99.-" evidence="9"/>
<dbReference type="Proteomes" id="UP000001817">
    <property type="component" value="Chromosome 3"/>
</dbReference>
<dbReference type="STRING" id="266265.Bxe_C0513"/>
<feature type="domain" description="Acyl-CoA oxidase/dehydrogenase middle" evidence="7">
    <location>
        <begin position="123"/>
        <end position="220"/>
    </location>
</feature>
<accession>Q13HM5</accession>
<evidence type="ECO:0000256" key="5">
    <source>
        <dbReference type="ARBA" id="ARBA00023002"/>
    </source>
</evidence>
<dbReference type="InterPro" id="IPR009075">
    <property type="entry name" value="AcylCo_DH/oxidase_C"/>
</dbReference>
<feature type="domain" description="Acyl-CoA dehydrogenase/oxidase N-terminal" evidence="8">
    <location>
        <begin position="9"/>
        <end position="119"/>
    </location>
</feature>
<dbReference type="eggNOG" id="COG1960">
    <property type="taxonomic scope" value="Bacteria"/>
</dbReference>
<keyword evidence="5 9" id="KW-0560">Oxidoreductase</keyword>
<comment type="similarity">
    <text evidence="2">Belongs to the acyl-CoA dehydrogenase family.</text>
</comment>
<feature type="domain" description="Acyl-CoA dehydrogenase/oxidase C-terminal" evidence="6">
    <location>
        <begin position="232"/>
        <end position="379"/>
    </location>
</feature>
<evidence type="ECO:0000259" key="8">
    <source>
        <dbReference type="Pfam" id="PF02771"/>
    </source>
</evidence>
<dbReference type="GO" id="GO:0005737">
    <property type="term" value="C:cytoplasm"/>
    <property type="evidence" value="ECO:0007669"/>
    <property type="project" value="TreeGrafter"/>
</dbReference>
<evidence type="ECO:0000256" key="1">
    <source>
        <dbReference type="ARBA" id="ARBA00001974"/>
    </source>
</evidence>
<evidence type="ECO:0000313" key="9">
    <source>
        <dbReference type="EMBL" id="ABE36414.1"/>
    </source>
</evidence>
<dbReference type="AlphaFoldDB" id="Q13HM5"/>
<dbReference type="GO" id="GO:0050660">
    <property type="term" value="F:flavin adenine dinucleotide binding"/>
    <property type="evidence" value="ECO:0007669"/>
    <property type="project" value="InterPro"/>
</dbReference>
<keyword evidence="3" id="KW-0285">Flavoprotein</keyword>
<name>Q13HM5_PARXL</name>
<evidence type="ECO:0000256" key="4">
    <source>
        <dbReference type="ARBA" id="ARBA00022827"/>
    </source>
</evidence>
<dbReference type="KEGG" id="bxb:DR64_7933"/>
<dbReference type="InterPro" id="IPR046373">
    <property type="entry name" value="Acyl-CoA_Oxase/DH_mid-dom_sf"/>
</dbReference>
<dbReference type="EMBL" id="CP000272">
    <property type="protein sequence ID" value="ABE36414.1"/>
    <property type="molecule type" value="Genomic_DNA"/>
</dbReference>
<dbReference type="PATRIC" id="fig|266265.5.peg.8272"/>
<dbReference type="InterPro" id="IPR036250">
    <property type="entry name" value="AcylCo_DH-like_C"/>
</dbReference>
<sequence>MNSNLIETSAEHQQIYDSVAKITRAYGHAAFAKAGRRGEEARELWQNLAEAGYLGISVPEEYGGSGQGVEELAIVLEATAAQGCPMTSFVVLPIIVFVLSKHATEAQKREILPAIATGEKRLAFAITEPDAGTNTHNLKTNAVRTANGGWRLSGSKYYITEAEVADALLVVARTGVDEATGRGKLSLFLVPKHLKGVTLQNLPTELIVPERQASVFFDDVELPADALIGAEGEGLRNVFAGLNPERIAVAALCNGLTTYALTKACEYAKVRKVWKTPIGAHQAVAHPLAEAYARLQLSKMATQRAAQLYDAGRDAGDASNIAKLTASDTAVFALDRAIQTHGGNGFSQEFGLGDLWFVARVQQTAPVSREMVLNHIAQHNLGLPRSY</sequence>
<dbReference type="GO" id="GO:0003995">
    <property type="term" value="F:acyl-CoA dehydrogenase activity"/>
    <property type="evidence" value="ECO:0007669"/>
    <property type="project" value="TreeGrafter"/>
</dbReference>
<dbReference type="SUPFAM" id="SSF47203">
    <property type="entry name" value="Acyl-CoA dehydrogenase C-terminal domain-like"/>
    <property type="match status" value="1"/>
</dbReference>
<evidence type="ECO:0000256" key="2">
    <source>
        <dbReference type="ARBA" id="ARBA00009347"/>
    </source>
</evidence>
<dbReference type="CDD" id="cd00567">
    <property type="entry name" value="ACAD"/>
    <property type="match status" value="1"/>
</dbReference>
<dbReference type="Gene3D" id="1.10.540.10">
    <property type="entry name" value="Acyl-CoA dehydrogenase/oxidase, N-terminal domain"/>
    <property type="match status" value="1"/>
</dbReference>
<dbReference type="GO" id="GO:0033539">
    <property type="term" value="P:fatty acid beta-oxidation using acyl-CoA dehydrogenase"/>
    <property type="evidence" value="ECO:0007669"/>
    <property type="project" value="TreeGrafter"/>
</dbReference>
<keyword evidence="10" id="KW-1185">Reference proteome</keyword>
<protein>
    <submittedName>
        <fullName evidence="9">Acyl-CoA dehydrogenase</fullName>
        <ecNumber evidence="9">1.3.99.-</ecNumber>
    </submittedName>
</protein>
<reference evidence="9 10" key="1">
    <citation type="journal article" date="2006" name="Proc. Natl. Acad. Sci. U.S.A.">
        <title>Burkholderia xenovorans LB400 harbors a multi-replicon, 9.73-Mbp genome shaped for versatility.</title>
        <authorList>
            <person name="Chain P.S."/>
            <person name="Denef V.J."/>
            <person name="Konstantinidis K.T."/>
            <person name="Vergez L.M."/>
            <person name="Agullo L."/>
            <person name="Reyes V.L."/>
            <person name="Hauser L."/>
            <person name="Cordova M."/>
            <person name="Gomez L."/>
            <person name="Gonzalez M."/>
            <person name="Land M."/>
            <person name="Lao V."/>
            <person name="Larimer F."/>
            <person name="LiPuma J.J."/>
            <person name="Mahenthiralingam E."/>
            <person name="Malfatti S.A."/>
            <person name="Marx C.J."/>
            <person name="Parnell J.J."/>
            <person name="Ramette A."/>
            <person name="Richardson P."/>
            <person name="Seeger M."/>
            <person name="Smith D."/>
            <person name="Spilker T."/>
            <person name="Sul W.J."/>
            <person name="Tsoi T.V."/>
            <person name="Ulrich L.E."/>
            <person name="Zhulin I.B."/>
            <person name="Tiedje J.M."/>
        </authorList>
    </citation>
    <scope>NUCLEOTIDE SEQUENCE [LARGE SCALE GENOMIC DNA]</scope>
    <source>
        <strain evidence="9 10">LB400</strain>
    </source>
</reference>
<dbReference type="OrthoDB" id="9769473at2"/>
<dbReference type="PANTHER" id="PTHR48083">
    <property type="entry name" value="MEDIUM-CHAIN SPECIFIC ACYL-COA DEHYDROGENASE, MITOCHONDRIAL-RELATED"/>
    <property type="match status" value="1"/>
</dbReference>
<evidence type="ECO:0000256" key="3">
    <source>
        <dbReference type="ARBA" id="ARBA00022630"/>
    </source>
</evidence>
<evidence type="ECO:0000259" key="6">
    <source>
        <dbReference type="Pfam" id="PF00441"/>
    </source>
</evidence>
<evidence type="ECO:0000313" key="10">
    <source>
        <dbReference type="Proteomes" id="UP000001817"/>
    </source>
</evidence>
<dbReference type="FunFam" id="1.20.140.10:FF:000012">
    <property type="entry name" value="Acyl-CoA dehydrogenase fadE12"/>
    <property type="match status" value="1"/>
</dbReference>
<keyword evidence="4" id="KW-0274">FAD</keyword>
<dbReference type="InterPro" id="IPR050741">
    <property type="entry name" value="Acyl-CoA_dehydrogenase"/>
</dbReference>
<evidence type="ECO:0000259" key="7">
    <source>
        <dbReference type="Pfam" id="PF02770"/>
    </source>
</evidence>
<dbReference type="SUPFAM" id="SSF56645">
    <property type="entry name" value="Acyl-CoA dehydrogenase NM domain-like"/>
    <property type="match status" value="1"/>
</dbReference>
<dbReference type="KEGG" id="bxe:Bxe_C0513"/>
<dbReference type="Gene3D" id="2.40.110.10">
    <property type="entry name" value="Butyryl-CoA Dehydrogenase, subunit A, domain 2"/>
    <property type="match status" value="1"/>
</dbReference>
<dbReference type="PANTHER" id="PTHR48083:SF1">
    <property type="entry name" value="DEHYDROGENASE, PUTATIVE (AFU_ORTHOLOGUE AFUA_7G06510)-RELATED"/>
    <property type="match status" value="1"/>
</dbReference>
<dbReference type="RefSeq" id="WP_011493670.1">
    <property type="nucleotide sequence ID" value="NC_007953.1"/>
</dbReference>
<dbReference type="InterPro" id="IPR009100">
    <property type="entry name" value="AcylCoA_DH/oxidase_NM_dom_sf"/>
</dbReference>
<proteinExistence type="inferred from homology"/>
<comment type="cofactor">
    <cofactor evidence="1">
        <name>FAD</name>
        <dbReference type="ChEBI" id="CHEBI:57692"/>
    </cofactor>
</comment>
<dbReference type="InterPro" id="IPR037069">
    <property type="entry name" value="AcylCoA_DH/ox_N_sf"/>
</dbReference>
<dbReference type="PIRSF" id="PIRSF016578">
    <property type="entry name" value="HsaA"/>
    <property type="match status" value="1"/>
</dbReference>
<organism evidence="9 10">
    <name type="scientific">Paraburkholderia xenovorans (strain LB400)</name>
    <dbReference type="NCBI Taxonomy" id="266265"/>
    <lineage>
        <taxon>Bacteria</taxon>
        <taxon>Pseudomonadati</taxon>
        <taxon>Pseudomonadota</taxon>
        <taxon>Betaproteobacteria</taxon>
        <taxon>Burkholderiales</taxon>
        <taxon>Burkholderiaceae</taxon>
        <taxon>Paraburkholderia</taxon>
    </lineage>
</organism>
<dbReference type="InterPro" id="IPR013786">
    <property type="entry name" value="AcylCoA_DH/ox_N"/>
</dbReference>
<dbReference type="Pfam" id="PF02771">
    <property type="entry name" value="Acyl-CoA_dh_N"/>
    <property type="match status" value="1"/>
</dbReference>